<dbReference type="SUPFAM" id="SSF51735">
    <property type="entry name" value="NAD(P)-binding Rossmann-fold domains"/>
    <property type="match status" value="1"/>
</dbReference>
<keyword evidence="9" id="KW-1185">Reference proteome</keyword>
<reference evidence="8" key="1">
    <citation type="submission" date="2023-10" db="EMBL/GenBank/DDBJ databases">
        <authorList>
            <person name="Chen Y."/>
            <person name="Shah S."/>
            <person name="Dougan E. K."/>
            <person name="Thang M."/>
            <person name="Chan C."/>
        </authorList>
    </citation>
    <scope>NUCLEOTIDE SEQUENCE [LARGE SCALE GENOMIC DNA]</scope>
</reference>
<dbReference type="SUPFAM" id="SSF53474">
    <property type="entry name" value="alpha/beta-Hydrolases"/>
    <property type="match status" value="1"/>
</dbReference>
<dbReference type="PANTHER" id="PTHR10061">
    <property type="entry name" value="S-FORMYLGLUTATHIONE HYDROLASE"/>
    <property type="match status" value="1"/>
</dbReference>
<dbReference type="Gene3D" id="3.40.50.1820">
    <property type="entry name" value="alpha/beta hydrolase"/>
    <property type="match status" value="1"/>
</dbReference>
<gene>
    <name evidence="8" type="ORF">PCOR1329_LOCUS68901</name>
</gene>
<dbReference type="PANTHER" id="PTHR10061:SF0">
    <property type="entry name" value="S-FORMYLGLUTATHIONE HYDROLASE"/>
    <property type="match status" value="1"/>
</dbReference>
<evidence type="ECO:0000256" key="2">
    <source>
        <dbReference type="ARBA" id="ARBA00012479"/>
    </source>
</evidence>
<name>A0ABN9WR49_9DINO</name>
<evidence type="ECO:0000256" key="4">
    <source>
        <dbReference type="ARBA" id="ARBA00022487"/>
    </source>
</evidence>
<dbReference type="InterPro" id="IPR013154">
    <property type="entry name" value="ADH-like_N"/>
</dbReference>
<evidence type="ECO:0000256" key="1">
    <source>
        <dbReference type="ARBA" id="ARBA00005622"/>
    </source>
</evidence>
<dbReference type="PROSITE" id="PS00059">
    <property type="entry name" value="ADH_ZINC"/>
    <property type="match status" value="1"/>
</dbReference>
<dbReference type="InterPro" id="IPR036291">
    <property type="entry name" value="NAD(P)-bd_dom_sf"/>
</dbReference>
<dbReference type="InterPro" id="IPR002328">
    <property type="entry name" value="ADH_Zn_CS"/>
</dbReference>
<evidence type="ECO:0000256" key="6">
    <source>
        <dbReference type="ARBA" id="ARBA00023002"/>
    </source>
</evidence>
<comment type="similarity">
    <text evidence="1">Belongs to the esterase D family.</text>
</comment>
<feature type="domain" description="Alcohol dehydrogenase-like N-terminal" evidence="7">
    <location>
        <begin position="422"/>
        <end position="551"/>
    </location>
</feature>
<evidence type="ECO:0000256" key="3">
    <source>
        <dbReference type="ARBA" id="ARBA00016774"/>
    </source>
</evidence>
<keyword evidence="5" id="KW-0378">Hydrolase</keyword>
<dbReference type="Pfam" id="PF08240">
    <property type="entry name" value="ADH_N"/>
    <property type="match status" value="1"/>
</dbReference>
<dbReference type="InterPro" id="IPR029058">
    <property type="entry name" value="AB_hydrolase_fold"/>
</dbReference>
<dbReference type="EMBL" id="CAUYUJ010019015">
    <property type="protein sequence ID" value="CAK0888035.1"/>
    <property type="molecule type" value="Genomic_DNA"/>
</dbReference>
<dbReference type="Gene3D" id="3.40.50.720">
    <property type="entry name" value="NAD(P)-binding Rossmann-like Domain"/>
    <property type="match status" value="1"/>
</dbReference>
<dbReference type="Proteomes" id="UP001189429">
    <property type="component" value="Unassembled WGS sequence"/>
</dbReference>
<dbReference type="InterPro" id="IPR000801">
    <property type="entry name" value="Esterase-like"/>
</dbReference>
<dbReference type="InterPro" id="IPR014186">
    <property type="entry name" value="S-formylglutathione_hydrol"/>
</dbReference>
<evidence type="ECO:0000313" key="8">
    <source>
        <dbReference type="EMBL" id="CAK0888035.1"/>
    </source>
</evidence>
<dbReference type="Gene3D" id="3.90.180.10">
    <property type="entry name" value="Medium-chain alcohol dehydrogenases, catalytic domain"/>
    <property type="match status" value="1"/>
</dbReference>
<evidence type="ECO:0000313" key="9">
    <source>
        <dbReference type="Proteomes" id="UP001189429"/>
    </source>
</evidence>
<dbReference type="NCBIfam" id="TIGR02821">
    <property type="entry name" value="fghA_ester_D"/>
    <property type="match status" value="1"/>
</dbReference>
<accession>A0ABN9WR49</accession>
<dbReference type="Pfam" id="PF00756">
    <property type="entry name" value="Esterase"/>
    <property type="match status" value="1"/>
</dbReference>
<evidence type="ECO:0000256" key="5">
    <source>
        <dbReference type="ARBA" id="ARBA00022801"/>
    </source>
</evidence>
<sequence>MAKEISSVKVFGGLLKRYEHTSPVLGGVAMKFAAYLPEGSEGKKLPVVYWLSGLTCNDESFSQKAGAFEAAGNLGLVIVLPDTSPRGEGVPDEDPHAYDFGVGAGFYLNATTDKYKTHYNMLDYVTKELPEAVKDLLPIDPEKQSIFGHSMGGHGALTIALRNPGAFKSVSAFAPITNPTEAPWGKKAFPLYLGADEATWKAYDTVELLKNYSGPPVRLLVDQGTSDNFLVEQLKPENLQKVCDEKGINLMLRMQEGYDHSYYFISTFDHLKYHASYLTGMLRWCPDAGMLPSASVYSGPAETFDSAGKEIECLAAVAFEPKKPLEIVKVKAGCMFICSPDAPDSVEHCAQCARLHAVADRLLGLPRPATLEARFAAFLGWDLRTSAPAGHTARAVRGNAAAAVAYDAAVDWRWAQVGPPQKGEVRIKTSYVALCHTDAYTLDGLDPEGLFPCILGHEASGIVESVGEGVEGFKPGDHVIPCYQAYCGDCKFCKRPDINLCTSVRQFTGSGVMAGDGKPRFSYEGKPIYHFMGTSSFAEYGVLHAQSLAKVRRDVPLDKACLLGCGISTGWGAVWNTAQVEKGATAAVFGLGAVGLSVVEGLVKAGASQIIAVDLLPSKLEGWGR</sequence>
<evidence type="ECO:0000259" key="7">
    <source>
        <dbReference type="Pfam" id="PF08240"/>
    </source>
</evidence>
<keyword evidence="6" id="KW-0560">Oxidoreductase</keyword>
<dbReference type="InterPro" id="IPR011032">
    <property type="entry name" value="GroES-like_sf"/>
</dbReference>
<dbReference type="EC" id="3.1.2.12" evidence="2"/>
<keyword evidence="4" id="KW-0719">Serine esterase</keyword>
<dbReference type="SUPFAM" id="SSF50129">
    <property type="entry name" value="GroES-like"/>
    <property type="match status" value="1"/>
</dbReference>
<comment type="caution">
    <text evidence="8">The sequence shown here is derived from an EMBL/GenBank/DDBJ whole genome shotgun (WGS) entry which is preliminary data.</text>
</comment>
<organism evidence="8 9">
    <name type="scientific">Prorocentrum cordatum</name>
    <dbReference type="NCBI Taxonomy" id="2364126"/>
    <lineage>
        <taxon>Eukaryota</taxon>
        <taxon>Sar</taxon>
        <taxon>Alveolata</taxon>
        <taxon>Dinophyceae</taxon>
        <taxon>Prorocentrales</taxon>
        <taxon>Prorocentraceae</taxon>
        <taxon>Prorocentrum</taxon>
    </lineage>
</organism>
<proteinExistence type="inferred from homology"/>
<protein>
    <recommendedName>
        <fullName evidence="3">S-formylglutathione hydrolase</fullName>
        <ecNumber evidence="2">3.1.2.12</ecNumber>
    </recommendedName>
</protein>